<accession>A0ABR3AJR2</accession>
<sequence length="57" mass="6619">MRQIGFFRTTCTNYITVFSLIFLGPTSRFLGSEDFILTILLMMYLTLGRLMPTAYEI</sequence>
<organism evidence="3 4">
    <name type="scientific">Phycomyces blakesleeanus</name>
    <dbReference type="NCBI Taxonomy" id="4837"/>
    <lineage>
        <taxon>Eukaryota</taxon>
        <taxon>Fungi</taxon>
        <taxon>Fungi incertae sedis</taxon>
        <taxon>Mucoromycota</taxon>
        <taxon>Mucoromycotina</taxon>
        <taxon>Mucoromycetes</taxon>
        <taxon>Mucorales</taxon>
        <taxon>Phycomycetaceae</taxon>
        <taxon>Phycomyces</taxon>
    </lineage>
</organism>
<feature type="transmembrane region" description="Helical" evidence="1">
    <location>
        <begin position="35"/>
        <end position="55"/>
    </location>
</feature>
<evidence type="ECO:0000256" key="1">
    <source>
        <dbReference type="SAM" id="Phobius"/>
    </source>
</evidence>
<keyword evidence="1" id="KW-0812">Transmembrane</keyword>
<evidence type="ECO:0000313" key="2">
    <source>
        <dbReference type="EMBL" id="KAL0075461.1"/>
    </source>
</evidence>
<protein>
    <submittedName>
        <fullName evidence="3">Uncharacterized protein</fullName>
    </submittedName>
</protein>
<proteinExistence type="predicted"/>
<keyword evidence="1" id="KW-1133">Transmembrane helix</keyword>
<keyword evidence="1" id="KW-0472">Membrane</keyword>
<evidence type="ECO:0000313" key="3">
    <source>
        <dbReference type="EMBL" id="KAL0075462.1"/>
    </source>
</evidence>
<reference evidence="3 4" key="1">
    <citation type="submission" date="2024-04" db="EMBL/GenBank/DDBJ databases">
        <title>Symmetric and asymmetric DNA N6-adenine methylation regulates different biological responses in Mucorales.</title>
        <authorList>
            <consortium name="Lawrence Berkeley National Laboratory"/>
            <person name="Lax C."/>
            <person name="Mondo S.J."/>
            <person name="Osorio-Concepcion M."/>
            <person name="Muszewska A."/>
            <person name="Corrochano-Luque M."/>
            <person name="Gutierrez G."/>
            <person name="Riley R."/>
            <person name="Lipzen A."/>
            <person name="Guo J."/>
            <person name="Hundley H."/>
            <person name="Amirebrahimi M."/>
            <person name="Ng V."/>
            <person name="Lorenzo-Gutierrez D."/>
            <person name="Binder U."/>
            <person name="Yang J."/>
            <person name="Song Y."/>
            <person name="Canovas D."/>
            <person name="Navarro E."/>
            <person name="Freitag M."/>
            <person name="Gabaldon T."/>
            <person name="Grigoriev I.V."/>
            <person name="Corrochano L.M."/>
            <person name="Nicolas F.E."/>
            <person name="Garre V."/>
        </authorList>
    </citation>
    <scope>NUCLEOTIDE SEQUENCE [LARGE SCALE GENOMIC DNA]</scope>
    <source>
        <strain evidence="3 4">L51</strain>
    </source>
</reference>
<dbReference type="EMBL" id="JBCLYO010000036">
    <property type="protein sequence ID" value="KAL0075461.1"/>
    <property type="molecule type" value="Genomic_DNA"/>
</dbReference>
<dbReference type="Proteomes" id="UP001448207">
    <property type="component" value="Unassembled WGS sequence"/>
</dbReference>
<name>A0ABR3AJR2_PHYBL</name>
<dbReference type="EMBL" id="JBCLYO010000036">
    <property type="protein sequence ID" value="KAL0075462.1"/>
    <property type="molecule type" value="Genomic_DNA"/>
</dbReference>
<gene>
    <name evidence="2" type="ORF">J3Q64DRAFT_1775139</name>
    <name evidence="3" type="ORF">J3Q64DRAFT_1775153</name>
</gene>
<evidence type="ECO:0000313" key="4">
    <source>
        <dbReference type="Proteomes" id="UP001448207"/>
    </source>
</evidence>
<keyword evidence="4" id="KW-1185">Reference proteome</keyword>
<comment type="caution">
    <text evidence="3">The sequence shown here is derived from an EMBL/GenBank/DDBJ whole genome shotgun (WGS) entry which is preliminary data.</text>
</comment>